<evidence type="ECO:0000256" key="3">
    <source>
        <dbReference type="ARBA" id="ARBA00022714"/>
    </source>
</evidence>
<dbReference type="EMBL" id="NWUF01000002">
    <property type="protein sequence ID" value="PCE43995.1"/>
    <property type="molecule type" value="Genomic_DNA"/>
</dbReference>
<dbReference type="Proteomes" id="UP000218934">
    <property type="component" value="Unassembled WGS sequence"/>
</dbReference>
<sequence length="343" mass="38460">MRRMATVTTMEERSDTPAKRGFYEPFGEYHMSWYAVMPSSELAPGKVKSTKFCDGRIAVFRGEDGAVHAMNARCKHMGADIGLGDVVGNNVRCPFHHWEYDGSGACVRIPSGDRIPNHTTLLTFPCEDSEGLIWVFLGREAPHRAPRLADCEEGKVLSRSFGIDFKEPLQVEPWALTANTFDFAHFRAVHHFNMDDITKFSDGHVRGWEGDIGEQGFMRIELHGISNVVSYLRKPGEAMKRQLGGLCPKGDEGLKLFMTIFTDLSDPSEAARQEAEARLDEFEALHRKIAEEDLAVMNSVEFGRVRLTEGDKEVAEFLRSVQTYPRTTIRKLEAAMTDGRGAP</sequence>
<dbReference type="KEGG" id="rdi:CMV14_20655"/>
<keyword evidence="7" id="KW-0408">Iron</keyword>
<reference evidence="11 12" key="1">
    <citation type="submission" date="2017-09" db="EMBL/GenBank/DDBJ databases">
        <title>The Catabolism of 3,6-Dichlorosalicylic acid is Initiated by the Cytochrome P450 Monooxygenase DsmABC in Rhizorhabdus dicambivorans Ndbn-20.</title>
        <authorList>
            <person name="Na L."/>
        </authorList>
    </citation>
    <scope>NUCLEOTIDE SEQUENCE [LARGE SCALE GENOMIC DNA]</scope>
    <source>
        <strain evidence="11 12">Ndbn-20m</strain>
    </source>
</reference>
<dbReference type="InterPro" id="IPR050584">
    <property type="entry name" value="Cholesterol_7-desaturase"/>
</dbReference>
<evidence type="ECO:0000256" key="8">
    <source>
        <dbReference type="ARBA" id="ARBA00023014"/>
    </source>
</evidence>
<keyword evidence="5" id="KW-1133">Transmembrane helix</keyword>
<dbReference type="InterPro" id="IPR017941">
    <property type="entry name" value="Rieske_2Fe-2S"/>
</dbReference>
<dbReference type="PROSITE" id="PS51296">
    <property type="entry name" value="RIESKE"/>
    <property type="match status" value="1"/>
</dbReference>
<evidence type="ECO:0000256" key="9">
    <source>
        <dbReference type="ARBA" id="ARBA00023136"/>
    </source>
</evidence>
<evidence type="ECO:0000256" key="4">
    <source>
        <dbReference type="ARBA" id="ARBA00022723"/>
    </source>
</evidence>
<dbReference type="CDD" id="cd03469">
    <property type="entry name" value="Rieske_RO_Alpha_N"/>
    <property type="match status" value="1"/>
</dbReference>
<dbReference type="SUPFAM" id="SSF50022">
    <property type="entry name" value="ISP domain"/>
    <property type="match status" value="1"/>
</dbReference>
<dbReference type="GO" id="GO:0046872">
    <property type="term" value="F:metal ion binding"/>
    <property type="evidence" value="ECO:0007669"/>
    <property type="project" value="UniProtKB-KW"/>
</dbReference>
<evidence type="ECO:0000256" key="2">
    <source>
        <dbReference type="ARBA" id="ARBA00022692"/>
    </source>
</evidence>
<keyword evidence="6" id="KW-0560">Oxidoreductase</keyword>
<keyword evidence="2" id="KW-0812">Transmembrane</keyword>
<dbReference type="PANTHER" id="PTHR21266:SF32">
    <property type="entry name" value="CHOLESTEROL 7-DESATURASE NVD"/>
    <property type="match status" value="1"/>
</dbReference>
<gene>
    <name evidence="11" type="ORF">COO09_03495</name>
</gene>
<accession>A0A2A4G1W1</accession>
<protein>
    <recommendedName>
        <fullName evidence="10">Rieske domain-containing protein</fullName>
    </recommendedName>
</protein>
<evidence type="ECO:0000256" key="1">
    <source>
        <dbReference type="ARBA" id="ARBA00004370"/>
    </source>
</evidence>
<evidence type="ECO:0000256" key="6">
    <source>
        <dbReference type="ARBA" id="ARBA00023002"/>
    </source>
</evidence>
<evidence type="ECO:0000313" key="11">
    <source>
        <dbReference type="EMBL" id="PCE43995.1"/>
    </source>
</evidence>
<dbReference type="AlphaFoldDB" id="A0A2A4G1W1"/>
<keyword evidence="9" id="KW-0472">Membrane</keyword>
<keyword evidence="12" id="KW-1185">Reference proteome</keyword>
<dbReference type="Pfam" id="PF00355">
    <property type="entry name" value="Rieske"/>
    <property type="match status" value="1"/>
</dbReference>
<evidence type="ECO:0000256" key="7">
    <source>
        <dbReference type="ARBA" id="ARBA00023004"/>
    </source>
</evidence>
<comment type="caution">
    <text evidence="11">The sequence shown here is derived from an EMBL/GenBank/DDBJ whole genome shotgun (WGS) entry which is preliminary data.</text>
</comment>
<proteinExistence type="predicted"/>
<dbReference type="Gene3D" id="2.102.10.10">
    <property type="entry name" value="Rieske [2Fe-2S] iron-sulphur domain"/>
    <property type="match status" value="1"/>
</dbReference>
<dbReference type="GO" id="GO:0005737">
    <property type="term" value="C:cytoplasm"/>
    <property type="evidence" value="ECO:0007669"/>
    <property type="project" value="TreeGrafter"/>
</dbReference>
<feature type="domain" description="Rieske" evidence="10">
    <location>
        <begin position="34"/>
        <end position="135"/>
    </location>
</feature>
<keyword evidence="8" id="KW-0411">Iron-sulfur</keyword>
<dbReference type="OrthoDB" id="9800776at2"/>
<dbReference type="GO" id="GO:0051537">
    <property type="term" value="F:2 iron, 2 sulfur cluster binding"/>
    <property type="evidence" value="ECO:0007669"/>
    <property type="project" value="UniProtKB-KW"/>
</dbReference>
<keyword evidence="4" id="KW-0479">Metal-binding</keyword>
<name>A0A2A4G1W1_9SPHN</name>
<dbReference type="GO" id="GO:0016020">
    <property type="term" value="C:membrane"/>
    <property type="evidence" value="ECO:0007669"/>
    <property type="project" value="UniProtKB-SubCell"/>
</dbReference>
<evidence type="ECO:0000256" key="5">
    <source>
        <dbReference type="ARBA" id="ARBA00022989"/>
    </source>
</evidence>
<keyword evidence="3" id="KW-0001">2Fe-2S</keyword>
<comment type="subcellular location">
    <subcellularLocation>
        <location evidence="1">Membrane</location>
    </subcellularLocation>
</comment>
<dbReference type="PANTHER" id="PTHR21266">
    <property type="entry name" value="IRON-SULFUR DOMAIN CONTAINING PROTEIN"/>
    <property type="match status" value="1"/>
</dbReference>
<evidence type="ECO:0000313" key="12">
    <source>
        <dbReference type="Proteomes" id="UP000218934"/>
    </source>
</evidence>
<organism evidence="11 12">
    <name type="scientific">Rhizorhabdus dicambivorans</name>
    <dbReference type="NCBI Taxonomy" id="1850238"/>
    <lineage>
        <taxon>Bacteria</taxon>
        <taxon>Pseudomonadati</taxon>
        <taxon>Pseudomonadota</taxon>
        <taxon>Alphaproteobacteria</taxon>
        <taxon>Sphingomonadales</taxon>
        <taxon>Sphingomonadaceae</taxon>
        <taxon>Rhizorhabdus</taxon>
    </lineage>
</organism>
<dbReference type="GO" id="GO:0016491">
    <property type="term" value="F:oxidoreductase activity"/>
    <property type="evidence" value="ECO:0007669"/>
    <property type="project" value="UniProtKB-KW"/>
</dbReference>
<evidence type="ECO:0000259" key="10">
    <source>
        <dbReference type="PROSITE" id="PS51296"/>
    </source>
</evidence>
<dbReference type="InterPro" id="IPR036922">
    <property type="entry name" value="Rieske_2Fe-2S_sf"/>
</dbReference>